<evidence type="ECO:0000256" key="5">
    <source>
        <dbReference type="SAM" id="MobiDB-lite"/>
    </source>
</evidence>
<dbReference type="GO" id="GO:0015074">
    <property type="term" value="P:DNA integration"/>
    <property type="evidence" value="ECO:0007669"/>
    <property type="project" value="UniProtKB-KW"/>
</dbReference>
<dbReference type="Pfam" id="PF00589">
    <property type="entry name" value="Phage_integrase"/>
    <property type="match status" value="1"/>
</dbReference>
<evidence type="ECO:0000256" key="4">
    <source>
        <dbReference type="PROSITE-ProRule" id="PRU01248"/>
    </source>
</evidence>
<evidence type="ECO:0000259" key="6">
    <source>
        <dbReference type="PROSITE" id="PS51898"/>
    </source>
</evidence>
<feature type="domain" description="Core-binding (CB)" evidence="7">
    <location>
        <begin position="31"/>
        <end position="111"/>
    </location>
</feature>
<dbReference type="PROSITE" id="PS51900">
    <property type="entry name" value="CB"/>
    <property type="match status" value="1"/>
</dbReference>
<dbReference type="SUPFAM" id="SSF56349">
    <property type="entry name" value="DNA breaking-rejoining enzymes"/>
    <property type="match status" value="1"/>
</dbReference>
<comment type="caution">
    <text evidence="8">The sequence shown here is derived from an EMBL/GenBank/DDBJ whole genome shotgun (WGS) entry which is preliminary data.</text>
</comment>
<dbReference type="InterPro" id="IPR010998">
    <property type="entry name" value="Integrase_recombinase_N"/>
</dbReference>
<dbReference type="PANTHER" id="PTHR30349:SF81">
    <property type="entry name" value="TYROSINE RECOMBINASE XERC"/>
    <property type="match status" value="1"/>
</dbReference>
<evidence type="ECO:0000259" key="7">
    <source>
        <dbReference type="PROSITE" id="PS51900"/>
    </source>
</evidence>
<dbReference type="AlphaFoldDB" id="A0AB35T7L8"/>
<dbReference type="InterPro" id="IPR002104">
    <property type="entry name" value="Integrase_catalytic"/>
</dbReference>
<dbReference type="EMBL" id="JAWXXX010000001">
    <property type="protein sequence ID" value="MDX5894128.1"/>
    <property type="molecule type" value="Genomic_DNA"/>
</dbReference>
<dbReference type="InterPro" id="IPR013762">
    <property type="entry name" value="Integrase-like_cat_sf"/>
</dbReference>
<name>A0AB35T7L8_RUBRA</name>
<dbReference type="Gene3D" id="1.10.443.10">
    <property type="entry name" value="Intergrase catalytic core"/>
    <property type="match status" value="1"/>
</dbReference>
<feature type="region of interest" description="Disordered" evidence="5">
    <location>
        <begin position="1"/>
        <end position="32"/>
    </location>
</feature>
<evidence type="ECO:0000313" key="9">
    <source>
        <dbReference type="Proteomes" id="UP001281130"/>
    </source>
</evidence>
<evidence type="ECO:0000256" key="2">
    <source>
        <dbReference type="ARBA" id="ARBA00023125"/>
    </source>
</evidence>
<dbReference type="GO" id="GO:0003677">
    <property type="term" value="F:DNA binding"/>
    <property type="evidence" value="ECO:0007669"/>
    <property type="project" value="UniProtKB-UniRule"/>
</dbReference>
<dbReference type="InterPro" id="IPR050090">
    <property type="entry name" value="Tyrosine_recombinase_XerCD"/>
</dbReference>
<organism evidence="8 9">
    <name type="scientific">Rubrobacter radiotolerans</name>
    <name type="common">Arthrobacter radiotolerans</name>
    <dbReference type="NCBI Taxonomy" id="42256"/>
    <lineage>
        <taxon>Bacteria</taxon>
        <taxon>Bacillati</taxon>
        <taxon>Actinomycetota</taxon>
        <taxon>Rubrobacteria</taxon>
        <taxon>Rubrobacterales</taxon>
        <taxon>Rubrobacteraceae</taxon>
        <taxon>Rubrobacter</taxon>
    </lineage>
</organism>
<dbReference type="InterPro" id="IPR044068">
    <property type="entry name" value="CB"/>
</dbReference>
<protein>
    <submittedName>
        <fullName evidence="8">Tyrosine-type recombinase/integrase</fullName>
    </submittedName>
</protein>
<evidence type="ECO:0000256" key="1">
    <source>
        <dbReference type="ARBA" id="ARBA00022908"/>
    </source>
</evidence>
<keyword evidence="3" id="KW-0233">DNA recombination</keyword>
<dbReference type="Gene3D" id="1.10.150.130">
    <property type="match status" value="1"/>
</dbReference>
<reference evidence="8" key="1">
    <citation type="submission" date="2023-11" db="EMBL/GenBank/DDBJ databases">
        <title>MicrobeMod: A computational toolkit for identifying prokaryotic methylation and restriction-modification with nanopore sequencing.</title>
        <authorList>
            <person name="Crits-Christoph A."/>
            <person name="Kang S.C."/>
            <person name="Lee H."/>
            <person name="Ostrov N."/>
        </authorList>
    </citation>
    <scope>NUCLEOTIDE SEQUENCE</scope>
    <source>
        <strain evidence="8">ATCC 51242</strain>
    </source>
</reference>
<evidence type="ECO:0000256" key="3">
    <source>
        <dbReference type="ARBA" id="ARBA00023172"/>
    </source>
</evidence>
<dbReference type="Proteomes" id="UP001281130">
    <property type="component" value="Unassembled WGS sequence"/>
</dbReference>
<dbReference type="PROSITE" id="PS51898">
    <property type="entry name" value="TYR_RECOMBINASE"/>
    <property type="match status" value="1"/>
</dbReference>
<dbReference type="RefSeq" id="WP_084263808.1">
    <property type="nucleotide sequence ID" value="NZ_CP007514.1"/>
</dbReference>
<sequence>MTSNQEPRPATTEPAEIVPAPTASPSTETPPDPEALISLYLRTLDSPQTIKTYNTEIRMFLSYMEEHFGRGVGDLSAEDISRYREYLLGTYSSATAAKKLTCMRRFLTFTYMGGVSRISPESLRFFARSPKVRQDSSYNILTEDELSRMLSAARTENYRDYVMLAVMVSCGLREAELVGIRIGDFRESGAVHDGQDIIHLRVLGKGDKTRNVPVSPDLWSLVQRFVIHSGRTFTSQNDARKPLFESREGRNKPLTTRAVRYMVKKYVRKAGITKPVSPHSIRHTVGTNMAVNEAPLLIIQQFLGHSDPKTTMRYIRRAEEISNRSYEYNTLRI</sequence>
<proteinExistence type="predicted"/>
<keyword evidence="2 4" id="KW-0238">DNA-binding</keyword>
<dbReference type="InterPro" id="IPR004107">
    <property type="entry name" value="Integrase_SAM-like_N"/>
</dbReference>
<gene>
    <name evidence="8" type="ORF">SIL72_08805</name>
</gene>
<feature type="domain" description="Tyr recombinase" evidence="6">
    <location>
        <begin position="136"/>
        <end position="327"/>
    </location>
</feature>
<dbReference type="InterPro" id="IPR011010">
    <property type="entry name" value="DNA_brk_join_enz"/>
</dbReference>
<dbReference type="Pfam" id="PF02899">
    <property type="entry name" value="Phage_int_SAM_1"/>
    <property type="match status" value="1"/>
</dbReference>
<evidence type="ECO:0000313" key="8">
    <source>
        <dbReference type="EMBL" id="MDX5894128.1"/>
    </source>
</evidence>
<accession>A0AB35T7L8</accession>
<keyword evidence="1" id="KW-0229">DNA integration</keyword>
<dbReference type="PANTHER" id="PTHR30349">
    <property type="entry name" value="PHAGE INTEGRASE-RELATED"/>
    <property type="match status" value="1"/>
</dbReference>
<dbReference type="GO" id="GO:0006310">
    <property type="term" value="P:DNA recombination"/>
    <property type="evidence" value="ECO:0007669"/>
    <property type="project" value="UniProtKB-KW"/>
</dbReference>